<feature type="coiled-coil region" evidence="1">
    <location>
        <begin position="777"/>
        <end position="837"/>
    </location>
</feature>
<feature type="region of interest" description="Disordered" evidence="2">
    <location>
        <begin position="98"/>
        <end position="117"/>
    </location>
</feature>
<dbReference type="SUPFAM" id="SSF46934">
    <property type="entry name" value="UBA-like"/>
    <property type="match status" value="1"/>
</dbReference>
<protein>
    <submittedName>
        <fullName evidence="3">UBA/TS-N domain protein</fullName>
    </submittedName>
</protein>
<feature type="compositionally biased region" description="Polar residues" evidence="2">
    <location>
        <begin position="1001"/>
        <end position="1017"/>
    </location>
</feature>
<feature type="region of interest" description="Disordered" evidence="2">
    <location>
        <begin position="181"/>
        <end position="263"/>
    </location>
</feature>
<feature type="compositionally biased region" description="Polar residues" evidence="2">
    <location>
        <begin position="195"/>
        <end position="216"/>
    </location>
</feature>
<evidence type="ECO:0000313" key="3">
    <source>
        <dbReference type="EMBL" id="KAF8561417.1"/>
    </source>
</evidence>
<dbReference type="OrthoDB" id="6247010at2759"/>
<feature type="region of interest" description="Disordered" evidence="2">
    <location>
        <begin position="280"/>
        <end position="319"/>
    </location>
</feature>
<proteinExistence type="predicted"/>
<name>A0A8T0D4E9_9TREM</name>
<dbReference type="PROSITE" id="PS51257">
    <property type="entry name" value="PROKAR_LIPOPROTEIN"/>
    <property type="match status" value="1"/>
</dbReference>
<dbReference type="InterPro" id="IPR009060">
    <property type="entry name" value="UBA-like_sf"/>
</dbReference>
<evidence type="ECO:0000256" key="2">
    <source>
        <dbReference type="SAM" id="MobiDB-lite"/>
    </source>
</evidence>
<feature type="compositionally biased region" description="Low complexity" evidence="2">
    <location>
        <begin position="973"/>
        <end position="986"/>
    </location>
</feature>
<feature type="compositionally biased region" description="Polar residues" evidence="2">
    <location>
        <begin position="956"/>
        <end position="969"/>
    </location>
</feature>
<feature type="region of interest" description="Disordered" evidence="2">
    <location>
        <begin position="949"/>
        <end position="1017"/>
    </location>
</feature>
<evidence type="ECO:0000313" key="4">
    <source>
        <dbReference type="Proteomes" id="UP000699462"/>
    </source>
</evidence>
<evidence type="ECO:0000256" key="1">
    <source>
        <dbReference type="SAM" id="Coils"/>
    </source>
</evidence>
<dbReference type="Proteomes" id="UP000699462">
    <property type="component" value="Unassembled WGS sequence"/>
</dbReference>
<dbReference type="AlphaFoldDB" id="A0A8T0D4E9"/>
<organism evidence="3 4">
    <name type="scientific">Paragonimus westermani</name>
    <dbReference type="NCBI Taxonomy" id="34504"/>
    <lineage>
        <taxon>Eukaryota</taxon>
        <taxon>Metazoa</taxon>
        <taxon>Spiralia</taxon>
        <taxon>Lophotrochozoa</taxon>
        <taxon>Platyhelminthes</taxon>
        <taxon>Trematoda</taxon>
        <taxon>Digenea</taxon>
        <taxon>Plagiorchiida</taxon>
        <taxon>Troglotremata</taxon>
        <taxon>Troglotrematidae</taxon>
        <taxon>Paragonimus</taxon>
    </lineage>
</organism>
<feature type="compositionally biased region" description="Polar residues" evidence="2">
    <location>
        <begin position="1149"/>
        <end position="1159"/>
    </location>
</feature>
<keyword evidence="4" id="KW-1185">Reference proteome</keyword>
<sequence>MRFVLLRQGALHRGGWCSRHPYGCSICSSCSCVIPRSSGLEMMSQSEDNTSFAMWNNCDFWNASVSNELERADLWAAASKFQNGANLSKLNGILSVSESKSEDTVDDSKQTDGIDSLPPWSTVGSTLNDVDIPSIWWPPELYISNDPNLSLSGQTLPWPPVSHSASEDVDANTSVECWDSSREPPLFSIPGLDSDGNTWKPDQQVQVSSSESNCGVPTSVAPAIPSSSRDAHSNFGALRLESGDPALEPGSPPKNPVSDDSNSLTAFSTEQLCDHLINSNEGWGRRPVDQTIPWDSSGVTKPSEGIGRSGITTPTPGSCSAPNLSASYRVALQAHSVESNVWTNEPPTGTGIWEMYYENCGARSAIWHPPVSSPSNPASCISSQGNANPLSLLNNLSSTSNLRTTPQAPTPLFGRTNASQRPWDSCEKSWTVNCSNAGGGRPLLGGARSVVANVSQPEVIATWCTDAMSLGGNTPLEGNGTANSWDGFPGNAAALQWSSSMASGTSLLPSLMFSGSDDVKRQQSTTNPNAVGERMLVPPFSNTYRADLVKYLMNQGFKKEDVQSALIDCNMEPERALLELRERYNPYPFSLSCTVANFTPTGLNGVPHFQNSGNFVTPGPQHTLASMPNGANSVGNSNPLLSTNRSKFTAGSVMTPNQMMPINAPPNPQLMRQQITQQVRSALNLSLPNPLGNGAMSAAHASIGAAGNSLLGQPPPPLLSGAGVLPCVVGPSASTPGASSQAHLRNSNIVNGNTRFAQTVPSVTKRSDRQMAIIVAIHELQRKYQSINQQINMYKNNPTMCSQPQYADVFAELQGQMQQIEAQLKAKQAQLNSVYAQDCVSNSLSRAFPLAPRIVDGSRPVLPLSPNNGSSNCSFPPNRATQDPLVQQLMDLRLNPTSGSSGNVDGDNDFPTIGTWTSHAKGNSDVQDKMLLHEGSAPRFLTGMRSNSAKVGGVQTPANWTANNWQPNSVRAGPSSGGSQPSWQPSNISNASRHLDGAGHTNVTTFKAPNSTTSGADQSLMTGQQWLLVQPVASNGGGVVNPNLNVLHSLFSQYGLTHFHVLNPSVGSVLIRLQSAECALHLIRNFSDRLSVELVTDNEAVAHIQQRFGQNMNTRPDHYVGQFSPSGETGPSSHWMNTDPFPSSTGVFASKKPPNSHNGSRLGVMVSGIH</sequence>
<feature type="region of interest" description="Disordered" evidence="2">
    <location>
        <begin position="1149"/>
        <end position="1170"/>
    </location>
</feature>
<dbReference type="EMBL" id="JTDF01021759">
    <property type="protein sequence ID" value="KAF8561417.1"/>
    <property type="molecule type" value="Genomic_DNA"/>
</dbReference>
<reference evidence="3 4" key="1">
    <citation type="submission" date="2019-07" db="EMBL/GenBank/DDBJ databases">
        <title>Annotation for the trematode Paragonimus westermani.</title>
        <authorList>
            <person name="Choi Y.-J."/>
        </authorList>
    </citation>
    <scope>NUCLEOTIDE SEQUENCE [LARGE SCALE GENOMIC DNA]</scope>
    <source>
        <strain evidence="3">180907_Pwestermani</strain>
    </source>
</reference>
<feature type="compositionally biased region" description="Basic and acidic residues" evidence="2">
    <location>
        <begin position="99"/>
        <end position="112"/>
    </location>
</feature>
<gene>
    <name evidence="3" type="ORF">P879_08053</name>
</gene>
<feature type="compositionally biased region" description="Polar residues" evidence="2">
    <location>
        <begin position="310"/>
        <end position="319"/>
    </location>
</feature>
<accession>A0A8T0D4E9</accession>
<comment type="caution">
    <text evidence="3">The sequence shown here is derived from an EMBL/GenBank/DDBJ whole genome shotgun (WGS) entry which is preliminary data.</text>
</comment>
<keyword evidence="1" id="KW-0175">Coiled coil</keyword>